<dbReference type="EMBL" id="JASBWS010000026">
    <property type="protein sequence ID" value="KAJ9110033.1"/>
    <property type="molecule type" value="Genomic_DNA"/>
</dbReference>
<proteinExistence type="predicted"/>
<organism evidence="1 2">
    <name type="scientific">Naganishia adeliensis</name>
    <dbReference type="NCBI Taxonomy" id="92952"/>
    <lineage>
        <taxon>Eukaryota</taxon>
        <taxon>Fungi</taxon>
        <taxon>Dikarya</taxon>
        <taxon>Basidiomycota</taxon>
        <taxon>Agaricomycotina</taxon>
        <taxon>Tremellomycetes</taxon>
        <taxon>Filobasidiales</taxon>
        <taxon>Filobasidiaceae</taxon>
        <taxon>Naganishia</taxon>
    </lineage>
</organism>
<sequence>MATTLLDPKQREAFYENGYLVLPGFFKQEDVDAMLNRAKQLIDEVDLDTHPMNKVAMLYFLDSSSKISAFFEPSALDPNDPKKLVVPKQQSINKIGHALCQLDPVFQEQTLGNENLQQLARDLGMHKDPLGTCPEVAGRERKLIYLDAVLQSMIICKQPRIGGKVPIHNDSTFLYTDPPSAVGFWIALEQCTPENGALSFLPGSHKRKTITKRFVRLPDGGTGFVDIADAQEEANTDWEREAGWKQECCGAGDLVLIHGGHMSGGC</sequence>
<evidence type="ECO:0000313" key="2">
    <source>
        <dbReference type="Proteomes" id="UP001230649"/>
    </source>
</evidence>
<evidence type="ECO:0000313" key="1">
    <source>
        <dbReference type="EMBL" id="KAJ9110033.1"/>
    </source>
</evidence>
<comment type="caution">
    <text evidence="1">The sequence shown here is derived from an EMBL/GenBank/DDBJ whole genome shotgun (WGS) entry which is preliminary data.</text>
</comment>
<keyword evidence="2" id="KW-1185">Reference proteome</keyword>
<protein>
    <submittedName>
        <fullName evidence="1">Uncharacterized protein</fullName>
    </submittedName>
</protein>
<dbReference type="Proteomes" id="UP001230649">
    <property type="component" value="Unassembled WGS sequence"/>
</dbReference>
<name>A0ACC2WE51_9TREE</name>
<accession>A0ACC2WE51</accession>
<gene>
    <name evidence="1" type="ORF">QFC20_003107</name>
</gene>
<reference evidence="1" key="1">
    <citation type="submission" date="2023-04" db="EMBL/GenBank/DDBJ databases">
        <title>Draft Genome sequencing of Naganishia species isolated from polar environments using Oxford Nanopore Technology.</title>
        <authorList>
            <person name="Leo P."/>
            <person name="Venkateswaran K."/>
        </authorList>
    </citation>
    <scope>NUCLEOTIDE SEQUENCE</scope>
    <source>
        <strain evidence="1">MNA-CCFEE 5262</strain>
    </source>
</reference>